<reference evidence="3" key="1">
    <citation type="journal article" date="2019" name="Int. J. Syst. Evol. Microbiol.">
        <title>The Global Catalogue of Microorganisms (GCM) 10K type strain sequencing project: providing services to taxonomists for standard genome sequencing and annotation.</title>
        <authorList>
            <consortium name="The Broad Institute Genomics Platform"/>
            <consortium name="The Broad Institute Genome Sequencing Center for Infectious Disease"/>
            <person name="Wu L."/>
            <person name="Ma J."/>
        </authorList>
    </citation>
    <scope>NUCLEOTIDE SEQUENCE [LARGE SCALE GENOMIC DNA]</scope>
    <source>
        <strain evidence="3">CGMCC 4.7382</strain>
    </source>
</reference>
<comment type="caution">
    <text evidence="2">The sequence shown here is derived from an EMBL/GenBank/DDBJ whole genome shotgun (WGS) entry which is preliminary data.</text>
</comment>
<dbReference type="Proteomes" id="UP001596540">
    <property type="component" value="Unassembled WGS sequence"/>
</dbReference>
<feature type="domain" description="DUF397" evidence="1">
    <location>
        <begin position="14"/>
        <end position="81"/>
    </location>
</feature>
<keyword evidence="3" id="KW-1185">Reference proteome</keyword>
<dbReference type="RefSeq" id="WP_379870236.1">
    <property type="nucleotide sequence ID" value="NZ_JBHTBH010000003.1"/>
</dbReference>
<sequence length="85" mass="9177">MTTNPSSRHMNLNSWRKSTYSAGGGACVEIGHFTPEIRSSDHSPASRRAAFACGVRDSRTPRQGALYFASGEWSAFLVSVKSGLL</sequence>
<dbReference type="Pfam" id="PF04149">
    <property type="entry name" value="DUF397"/>
    <property type="match status" value="1"/>
</dbReference>
<dbReference type="InterPro" id="IPR007278">
    <property type="entry name" value="DUF397"/>
</dbReference>
<accession>A0ABW2KEU3</accession>
<evidence type="ECO:0000259" key="1">
    <source>
        <dbReference type="Pfam" id="PF04149"/>
    </source>
</evidence>
<proteinExistence type="predicted"/>
<evidence type="ECO:0000313" key="2">
    <source>
        <dbReference type="EMBL" id="MFC7327771.1"/>
    </source>
</evidence>
<name>A0ABW2KEU3_9ACTN</name>
<evidence type="ECO:0000313" key="3">
    <source>
        <dbReference type="Proteomes" id="UP001596540"/>
    </source>
</evidence>
<organism evidence="2 3">
    <name type="scientific">Marinactinospora rubrisoli</name>
    <dbReference type="NCBI Taxonomy" id="2715399"/>
    <lineage>
        <taxon>Bacteria</taxon>
        <taxon>Bacillati</taxon>
        <taxon>Actinomycetota</taxon>
        <taxon>Actinomycetes</taxon>
        <taxon>Streptosporangiales</taxon>
        <taxon>Nocardiopsidaceae</taxon>
        <taxon>Marinactinospora</taxon>
    </lineage>
</organism>
<dbReference type="EMBL" id="JBHTBH010000003">
    <property type="protein sequence ID" value="MFC7327771.1"/>
    <property type="molecule type" value="Genomic_DNA"/>
</dbReference>
<protein>
    <submittedName>
        <fullName evidence="2">DUF397 domain-containing protein</fullName>
    </submittedName>
</protein>
<gene>
    <name evidence="2" type="ORF">ACFQRF_08440</name>
</gene>